<dbReference type="HOGENOM" id="CLU_081825_1_0_0"/>
<protein>
    <submittedName>
        <fullName evidence="4">3-hexulose-6-phosphate synthase domain protein</fullName>
    </submittedName>
</protein>
<dbReference type="FunFam" id="3.20.20.70:FF:000022">
    <property type="entry name" value="3-keto-L-gulonate-6-phosphate decarboxylase UlaD"/>
    <property type="match status" value="1"/>
</dbReference>
<gene>
    <name evidence="4" type="ORF">U14_02407</name>
</gene>
<keyword evidence="5" id="KW-1185">Reference proteome</keyword>
<dbReference type="GO" id="GO:0019854">
    <property type="term" value="P:L-ascorbic acid catabolic process"/>
    <property type="evidence" value="ECO:0007669"/>
    <property type="project" value="TreeGrafter"/>
</dbReference>
<evidence type="ECO:0000256" key="1">
    <source>
        <dbReference type="ARBA" id="ARBA00023239"/>
    </source>
</evidence>
<dbReference type="SUPFAM" id="SSF51366">
    <property type="entry name" value="Ribulose-phoshate binding barrel"/>
    <property type="match status" value="1"/>
</dbReference>
<sequence length="230" mass="25581">MRSKPLLQVALDCQDLDEALEIADAVLDYADILEIGTALLKKEGIRSLAIFKEHFSEKLLFADTKTIDLGKMEAHMVFEAGADMMSVCGVASDQTIESAIQEARNNHKQVMVDMISLGDAYRQVKRLGGFQPDYLAVHTGVDERIKKDDLFEQVEIISRISPIPYAVSGGIQLDDVSYLTLFHPAILVVGAAITTAPLPEEAARRFWNRIHTLSFLSSDDEDDDEEFYAT</sequence>
<feature type="domain" description="Orotidine 5'-phosphate decarboxylase" evidence="3">
    <location>
        <begin position="6"/>
        <end position="206"/>
    </location>
</feature>
<name>A0A081BL99_9BACT</name>
<dbReference type="EMBL" id="DF820457">
    <property type="protein sequence ID" value="GAK51165.1"/>
    <property type="molecule type" value="Genomic_DNA"/>
</dbReference>
<dbReference type="PANTHER" id="PTHR35039:SF3">
    <property type="entry name" value="3-KETO-L-GULONATE-6-PHOSPHATE DECARBOXYLASE SGBH-RELATED"/>
    <property type="match status" value="1"/>
</dbReference>
<dbReference type="InterPro" id="IPR013785">
    <property type="entry name" value="Aldolase_TIM"/>
</dbReference>
<dbReference type="Proteomes" id="UP000030700">
    <property type="component" value="Unassembled WGS sequence"/>
</dbReference>
<accession>A0A081BL99</accession>
<organism evidence="4">
    <name type="scientific">Candidatus Moduliflexus flocculans</name>
    <dbReference type="NCBI Taxonomy" id="1499966"/>
    <lineage>
        <taxon>Bacteria</taxon>
        <taxon>Candidatus Moduliflexota</taxon>
        <taxon>Candidatus Moduliflexia</taxon>
        <taxon>Candidatus Moduliflexales</taxon>
        <taxon>Candidatus Moduliflexaceae</taxon>
    </lineage>
</organism>
<evidence type="ECO:0000313" key="5">
    <source>
        <dbReference type="Proteomes" id="UP000030700"/>
    </source>
</evidence>
<dbReference type="InterPro" id="IPR001754">
    <property type="entry name" value="OMPdeCOase_dom"/>
</dbReference>
<dbReference type="GO" id="GO:0004590">
    <property type="term" value="F:orotidine-5'-phosphate decarboxylase activity"/>
    <property type="evidence" value="ECO:0007669"/>
    <property type="project" value="InterPro"/>
</dbReference>
<dbReference type="GO" id="GO:0033982">
    <property type="term" value="F:3-dehydro-L-gulonate-6-phosphate decarboxylase activity"/>
    <property type="evidence" value="ECO:0007669"/>
    <property type="project" value="TreeGrafter"/>
</dbReference>
<dbReference type="Gene3D" id="3.20.20.70">
    <property type="entry name" value="Aldolase class I"/>
    <property type="match status" value="1"/>
</dbReference>
<dbReference type="STRING" id="1499966.U14_02407"/>
<reference evidence="4" key="1">
    <citation type="journal article" date="2015" name="PeerJ">
        <title>First genomic representation of candidate bacterial phylum KSB3 points to enhanced environmental sensing as a trigger of wastewater bulking.</title>
        <authorList>
            <person name="Sekiguchi Y."/>
            <person name="Ohashi A."/>
            <person name="Parks D.H."/>
            <person name="Yamauchi T."/>
            <person name="Tyson G.W."/>
            <person name="Hugenholtz P."/>
        </authorList>
    </citation>
    <scope>NUCLEOTIDE SEQUENCE [LARGE SCALE GENOMIC DNA]</scope>
</reference>
<evidence type="ECO:0000313" key="4">
    <source>
        <dbReference type="EMBL" id="GAK51165.1"/>
    </source>
</evidence>
<evidence type="ECO:0000256" key="2">
    <source>
        <dbReference type="ARBA" id="ARBA00023277"/>
    </source>
</evidence>
<dbReference type="Pfam" id="PF00215">
    <property type="entry name" value="OMPdecase"/>
    <property type="match status" value="1"/>
</dbReference>
<dbReference type="GO" id="GO:0006207">
    <property type="term" value="P:'de novo' pyrimidine nucleobase biosynthetic process"/>
    <property type="evidence" value="ECO:0007669"/>
    <property type="project" value="InterPro"/>
</dbReference>
<dbReference type="SMART" id="SM00934">
    <property type="entry name" value="OMPdecase"/>
    <property type="match status" value="1"/>
</dbReference>
<evidence type="ECO:0000259" key="3">
    <source>
        <dbReference type="SMART" id="SM00934"/>
    </source>
</evidence>
<dbReference type="InterPro" id="IPR011060">
    <property type="entry name" value="RibuloseP-bd_barrel"/>
</dbReference>
<proteinExistence type="predicted"/>
<dbReference type="AlphaFoldDB" id="A0A081BL99"/>
<keyword evidence="1" id="KW-0456">Lyase</keyword>
<dbReference type="PANTHER" id="PTHR35039">
    <property type="entry name" value="3-KETO-L-GULONATE-6-PHOSPHATE DECARBOXYLASE SGBH-RELATED"/>
    <property type="match status" value="1"/>
</dbReference>
<keyword evidence="2" id="KW-0119">Carbohydrate metabolism</keyword>